<protein>
    <recommendedName>
        <fullName evidence="4">DUF5709 domain-containing protein</fullName>
    </recommendedName>
</protein>
<keyword evidence="3" id="KW-1185">Reference proteome</keyword>
<dbReference type="Proteomes" id="UP000535890">
    <property type="component" value="Unassembled WGS sequence"/>
</dbReference>
<sequence length="183" mass="19278">MSEQYEAVVDNDTSPLDDEPSVVLDEDRMGADPLEDGMDTAEDYSRDVKLGGDDNAEERDTIAYRLPQEEPDVTDGIEEPPGRPVAATPAMELDESVDDPENAVDGVGDLGTSGAPIADPLDPDGAVEAQVEGEVQVGLSSAADAAEETGLPADDRIGEVSAVENEWPTEGAEQQALHVDQES</sequence>
<accession>A0A7Y9DWS0</accession>
<evidence type="ECO:0000313" key="3">
    <source>
        <dbReference type="Proteomes" id="UP000535890"/>
    </source>
</evidence>
<dbReference type="EMBL" id="JACCBN010000001">
    <property type="protein sequence ID" value="NYD36919.1"/>
    <property type="molecule type" value="Genomic_DNA"/>
</dbReference>
<evidence type="ECO:0000313" key="2">
    <source>
        <dbReference type="EMBL" id="NYD36919.1"/>
    </source>
</evidence>
<comment type="caution">
    <text evidence="2">The sequence shown here is derived from an EMBL/GenBank/DDBJ whole genome shotgun (WGS) entry which is preliminary data.</text>
</comment>
<gene>
    <name evidence="2" type="ORF">BJ983_003021</name>
</gene>
<feature type="region of interest" description="Disordered" evidence="1">
    <location>
        <begin position="1"/>
        <end position="124"/>
    </location>
</feature>
<dbReference type="RefSeq" id="WP_179794531.1">
    <property type="nucleotide sequence ID" value="NZ_BAABHP010000021.1"/>
</dbReference>
<feature type="compositionally biased region" description="Acidic residues" evidence="1">
    <location>
        <begin position="92"/>
        <end position="102"/>
    </location>
</feature>
<evidence type="ECO:0008006" key="4">
    <source>
        <dbReference type="Google" id="ProtNLM"/>
    </source>
</evidence>
<dbReference type="AlphaFoldDB" id="A0A7Y9DWS0"/>
<reference evidence="2 3" key="1">
    <citation type="submission" date="2020-07" db="EMBL/GenBank/DDBJ databases">
        <title>Sequencing the genomes of 1000 actinobacteria strains.</title>
        <authorList>
            <person name="Klenk H.-P."/>
        </authorList>
    </citation>
    <scope>NUCLEOTIDE SEQUENCE [LARGE SCALE GENOMIC DNA]</scope>
    <source>
        <strain evidence="2 3">DSM 45772</strain>
    </source>
</reference>
<feature type="compositionally biased region" description="Acidic residues" evidence="1">
    <location>
        <begin position="69"/>
        <end position="78"/>
    </location>
</feature>
<name>A0A7Y9DWS0_9PSEU</name>
<feature type="compositionally biased region" description="Basic and acidic residues" evidence="1">
    <location>
        <begin position="43"/>
        <end position="62"/>
    </location>
</feature>
<evidence type="ECO:0000256" key="1">
    <source>
        <dbReference type="SAM" id="MobiDB-lite"/>
    </source>
</evidence>
<feature type="compositionally biased region" description="Acidic residues" evidence="1">
    <location>
        <begin position="33"/>
        <end position="42"/>
    </location>
</feature>
<proteinExistence type="predicted"/>
<organism evidence="2 3">
    <name type="scientific">Actinomycetospora corticicola</name>
    <dbReference type="NCBI Taxonomy" id="663602"/>
    <lineage>
        <taxon>Bacteria</taxon>
        <taxon>Bacillati</taxon>
        <taxon>Actinomycetota</taxon>
        <taxon>Actinomycetes</taxon>
        <taxon>Pseudonocardiales</taxon>
        <taxon>Pseudonocardiaceae</taxon>
        <taxon>Actinomycetospora</taxon>
    </lineage>
</organism>